<dbReference type="AlphaFoldDB" id="A0AAN9T771"/>
<organism evidence="2 3">
    <name type="scientific">Psophocarpus tetragonolobus</name>
    <name type="common">Winged bean</name>
    <name type="synonym">Dolichos tetragonolobus</name>
    <dbReference type="NCBI Taxonomy" id="3891"/>
    <lineage>
        <taxon>Eukaryota</taxon>
        <taxon>Viridiplantae</taxon>
        <taxon>Streptophyta</taxon>
        <taxon>Embryophyta</taxon>
        <taxon>Tracheophyta</taxon>
        <taxon>Spermatophyta</taxon>
        <taxon>Magnoliopsida</taxon>
        <taxon>eudicotyledons</taxon>
        <taxon>Gunneridae</taxon>
        <taxon>Pentapetalae</taxon>
        <taxon>rosids</taxon>
        <taxon>fabids</taxon>
        <taxon>Fabales</taxon>
        <taxon>Fabaceae</taxon>
        <taxon>Papilionoideae</taxon>
        <taxon>50 kb inversion clade</taxon>
        <taxon>NPAAA clade</taxon>
        <taxon>indigoferoid/millettioid clade</taxon>
        <taxon>Phaseoleae</taxon>
        <taxon>Psophocarpus</taxon>
    </lineage>
</organism>
<dbReference type="Proteomes" id="UP001386955">
    <property type="component" value="Unassembled WGS sequence"/>
</dbReference>
<proteinExistence type="predicted"/>
<name>A0AAN9T771_PSOTE</name>
<evidence type="ECO:0000256" key="1">
    <source>
        <dbReference type="SAM" id="MobiDB-lite"/>
    </source>
</evidence>
<evidence type="ECO:0000313" key="3">
    <source>
        <dbReference type="Proteomes" id="UP001386955"/>
    </source>
</evidence>
<reference evidence="2 3" key="1">
    <citation type="submission" date="2024-01" db="EMBL/GenBank/DDBJ databases">
        <title>The genomes of 5 underutilized Papilionoideae crops provide insights into root nodulation and disease resistanc.</title>
        <authorList>
            <person name="Jiang F."/>
        </authorList>
    </citation>
    <scope>NUCLEOTIDE SEQUENCE [LARGE SCALE GENOMIC DNA]</scope>
    <source>
        <strain evidence="2">DUOXIRENSHENG_FW03</strain>
        <tissue evidence="2">Leaves</tissue>
    </source>
</reference>
<gene>
    <name evidence="2" type="ORF">VNO78_09854</name>
</gene>
<comment type="caution">
    <text evidence="2">The sequence shown here is derived from an EMBL/GenBank/DDBJ whole genome shotgun (WGS) entry which is preliminary data.</text>
</comment>
<accession>A0AAN9T771</accession>
<dbReference type="EMBL" id="JAYMYS010000002">
    <property type="protein sequence ID" value="KAK7407778.1"/>
    <property type="molecule type" value="Genomic_DNA"/>
</dbReference>
<protein>
    <submittedName>
        <fullName evidence="2">Uncharacterized protein</fullName>
    </submittedName>
</protein>
<feature type="region of interest" description="Disordered" evidence="1">
    <location>
        <begin position="43"/>
        <end position="66"/>
    </location>
</feature>
<sequence length="66" mass="7048">MVGNTVITLSPDDLLNLVENIVKDSPMSQLEQKDQSGIIIRNYGNGHPGDARGASIALPDEQSSNL</sequence>
<keyword evidence="3" id="KW-1185">Reference proteome</keyword>
<evidence type="ECO:0000313" key="2">
    <source>
        <dbReference type="EMBL" id="KAK7407778.1"/>
    </source>
</evidence>